<keyword evidence="1" id="KW-1133">Transmembrane helix</keyword>
<sequence length="40" mass="4785">MKRSLYYQWCLLTDSRWLKPLFLRSFLKLCGLLVFLSSAS</sequence>
<evidence type="ECO:0000313" key="3">
    <source>
        <dbReference type="Proteomes" id="UP000232003"/>
    </source>
</evidence>
<name>A0A2K8T3E8_9NOSO</name>
<accession>A0A2K8T3E8</accession>
<keyword evidence="3" id="KW-1185">Reference proteome</keyword>
<keyword evidence="1" id="KW-0472">Membrane</keyword>
<reference evidence="2 3" key="1">
    <citation type="submission" date="2017-11" db="EMBL/GenBank/DDBJ databases">
        <title>Complete genome of a free-living desiccation-tolerant cyanobacterium and its photosynthetic adaptation to extreme terrestrial habitat.</title>
        <authorList>
            <person name="Shang J."/>
        </authorList>
    </citation>
    <scope>NUCLEOTIDE SEQUENCE [LARGE SCALE GENOMIC DNA]</scope>
    <source>
        <strain evidence="2 3">CCNUN1</strain>
    </source>
</reference>
<evidence type="ECO:0000256" key="1">
    <source>
        <dbReference type="SAM" id="Phobius"/>
    </source>
</evidence>
<gene>
    <name evidence="2" type="ORF">COO91_08358</name>
</gene>
<feature type="transmembrane region" description="Helical" evidence="1">
    <location>
        <begin position="21"/>
        <end position="39"/>
    </location>
</feature>
<evidence type="ECO:0000313" key="2">
    <source>
        <dbReference type="EMBL" id="AUB42246.1"/>
    </source>
</evidence>
<dbReference type="KEGG" id="nfl:COO91_08358"/>
<organism evidence="2 3">
    <name type="scientific">Nostoc flagelliforme CCNUN1</name>
    <dbReference type="NCBI Taxonomy" id="2038116"/>
    <lineage>
        <taxon>Bacteria</taxon>
        <taxon>Bacillati</taxon>
        <taxon>Cyanobacteriota</taxon>
        <taxon>Cyanophyceae</taxon>
        <taxon>Nostocales</taxon>
        <taxon>Nostocaceae</taxon>
        <taxon>Nostoc</taxon>
    </lineage>
</organism>
<proteinExistence type="predicted"/>
<dbReference type="EMBL" id="CP024785">
    <property type="protein sequence ID" value="AUB42246.1"/>
    <property type="molecule type" value="Genomic_DNA"/>
</dbReference>
<dbReference type="Proteomes" id="UP000232003">
    <property type="component" value="Chromosome"/>
</dbReference>
<protein>
    <submittedName>
        <fullName evidence="2">Uncharacterized protein</fullName>
    </submittedName>
</protein>
<dbReference type="AlphaFoldDB" id="A0A2K8T3E8"/>
<keyword evidence="1" id="KW-0812">Transmembrane</keyword>